<organism evidence="2 3">
    <name type="scientific">Brucella thiophenivorans</name>
    <dbReference type="NCBI Taxonomy" id="571255"/>
    <lineage>
        <taxon>Bacteria</taxon>
        <taxon>Pseudomonadati</taxon>
        <taxon>Pseudomonadota</taxon>
        <taxon>Alphaproteobacteria</taxon>
        <taxon>Hyphomicrobiales</taxon>
        <taxon>Brucellaceae</taxon>
        <taxon>Brucella/Ochrobactrum group</taxon>
        <taxon>Brucella</taxon>
    </lineage>
</organism>
<dbReference type="EMBL" id="NNRJ01000015">
    <property type="protein sequence ID" value="OYR20055.1"/>
    <property type="molecule type" value="Genomic_DNA"/>
</dbReference>
<sequence length="37" mass="4331">MLLINKEIIMLTAGVMWLFGVPLVAVILIYFLILRRR</sequence>
<evidence type="ECO:0000313" key="2">
    <source>
        <dbReference type="EMBL" id="OYR20055.1"/>
    </source>
</evidence>
<accession>A0A256FYX7</accession>
<dbReference type="AlphaFoldDB" id="A0A256FYX7"/>
<evidence type="ECO:0000313" key="3">
    <source>
        <dbReference type="Proteomes" id="UP000215590"/>
    </source>
</evidence>
<name>A0A256FYX7_9HYPH</name>
<proteinExistence type="predicted"/>
<gene>
    <name evidence="2" type="ORF">CEV31_1477</name>
</gene>
<keyword evidence="1" id="KW-1133">Transmembrane helix</keyword>
<protein>
    <submittedName>
        <fullName evidence="2">Putative membrane protein</fullName>
    </submittedName>
</protein>
<dbReference type="Proteomes" id="UP000215590">
    <property type="component" value="Unassembled WGS sequence"/>
</dbReference>
<comment type="caution">
    <text evidence="2">The sequence shown here is derived from an EMBL/GenBank/DDBJ whole genome shotgun (WGS) entry which is preliminary data.</text>
</comment>
<keyword evidence="1" id="KW-0812">Transmembrane</keyword>
<keyword evidence="1" id="KW-0472">Membrane</keyword>
<feature type="transmembrane region" description="Helical" evidence="1">
    <location>
        <begin position="15"/>
        <end position="34"/>
    </location>
</feature>
<evidence type="ECO:0000256" key="1">
    <source>
        <dbReference type="SAM" id="Phobius"/>
    </source>
</evidence>
<reference evidence="2 3" key="1">
    <citation type="submission" date="2017-07" db="EMBL/GenBank/DDBJ databases">
        <title>Phylogenetic study on the rhizospheric bacterium Ochrobactrum sp. A44.</title>
        <authorList>
            <person name="Krzyzanowska D.M."/>
            <person name="Ossowicki A."/>
            <person name="Rajewska M."/>
            <person name="Maciag T."/>
            <person name="Kaczynski Z."/>
            <person name="Czerwicka M."/>
            <person name="Jafra S."/>
        </authorList>
    </citation>
    <scope>NUCLEOTIDE SEQUENCE [LARGE SCALE GENOMIC DNA]</scope>
    <source>
        <strain evidence="2 3">DSM 7216</strain>
    </source>
</reference>
<keyword evidence="3" id="KW-1185">Reference proteome</keyword>